<accession>A0A969PL70</accession>
<reference evidence="2 3" key="1">
    <citation type="submission" date="2020-03" db="EMBL/GenBank/DDBJ databases">
        <title>Assessment of the enzymatic potential of alkaline-tolerant lipase obtained from Bacillus luteus H11 (technogenic soil) for the bioremediation of saline soils contaminated with petroleum substances.</title>
        <authorList>
            <person name="Kalwasinska A."/>
        </authorList>
    </citation>
    <scope>NUCLEOTIDE SEQUENCE [LARGE SCALE GENOMIC DNA]</scope>
    <source>
        <strain evidence="2 3">H11</strain>
    </source>
</reference>
<gene>
    <name evidence="2" type="ORF">HCN83_01395</name>
</gene>
<dbReference type="EMBL" id="JAATHJ010000001">
    <property type="protein sequence ID" value="NJP36236.1"/>
    <property type="molecule type" value="Genomic_DNA"/>
</dbReference>
<dbReference type="RefSeq" id="WP_168004504.1">
    <property type="nucleotide sequence ID" value="NZ_JAATHJ010000001.1"/>
</dbReference>
<evidence type="ECO:0000256" key="1">
    <source>
        <dbReference type="SAM" id="Phobius"/>
    </source>
</evidence>
<dbReference type="Pfam" id="PF14373">
    <property type="entry name" value="Imm_superinfect"/>
    <property type="match status" value="1"/>
</dbReference>
<keyword evidence="1" id="KW-0812">Transmembrane</keyword>
<feature type="transmembrane region" description="Helical" evidence="1">
    <location>
        <begin position="38"/>
        <end position="62"/>
    </location>
</feature>
<evidence type="ECO:0000313" key="2">
    <source>
        <dbReference type="EMBL" id="NJP36236.1"/>
    </source>
</evidence>
<dbReference type="Proteomes" id="UP000752012">
    <property type="component" value="Unassembled WGS sequence"/>
</dbReference>
<feature type="transmembrane region" description="Helical" evidence="1">
    <location>
        <begin position="6"/>
        <end position="31"/>
    </location>
</feature>
<dbReference type="InterPro" id="IPR016410">
    <property type="entry name" value="Phage_imm"/>
</dbReference>
<evidence type="ECO:0000313" key="3">
    <source>
        <dbReference type="Proteomes" id="UP000752012"/>
    </source>
</evidence>
<proteinExistence type="predicted"/>
<keyword evidence="3" id="KW-1185">Reference proteome</keyword>
<comment type="caution">
    <text evidence="2">The sequence shown here is derived from an EMBL/GenBank/DDBJ whole genome shotgun (WGS) entry which is preliminary data.</text>
</comment>
<protein>
    <submittedName>
        <fullName evidence="2">Superinfection immunity protein</fullName>
    </submittedName>
</protein>
<keyword evidence="1" id="KW-1133">Transmembrane helix</keyword>
<sequence>MEWISVTPLLLLAVVCVLLVYFLPAALAYLFGQTRRRLILILNVLIGWSGIGWALLLAWTIVIRLRAS</sequence>
<name>A0A969PL70_9BACI</name>
<dbReference type="AlphaFoldDB" id="A0A969PL70"/>
<organism evidence="2 3">
    <name type="scientific">Alkalicoccus luteus</name>
    <dbReference type="NCBI Taxonomy" id="1237094"/>
    <lineage>
        <taxon>Bacteria</taxon>
        <taxon>Bacillati</taxon>
        <taxon>Bacillota</taxon>
        <taxon>Bacilli</taxon>
        <taxon>Bacillales</taxon>
        <taxon>Bacillaceae</taxon>
        <taxon>Alkalicoccus</taxon>
    </lineage>
</organism>
<keyword evidence="1" id="KW-0472">Membrane</keyword>